<evidence type="ECO:0000313" key="2">
    <source>
        <dbReference type="Proteomes" id="UP000244073"/>
    </source>
</evidence>
<name>A0A2T5M1Y8_9EURO</name>
<protein>
    <recommendedName>
        <fullName evidence="3">Sulfotransferase domain-containing protein</fullName>
    </recommendedName>
</protein>
<sequence length="326" mass="37808">MTRPNRPIFFLSYPRSASNLFIRVLGLDDQPMVHKQFPLAAYFFMGSHFFLHEAGILTKPMKECSEADKRQAKRLLQEAFDNLDACLKEAQSQGKIFFNKEHTHMVVDPYLHNKRMYGAGAVEGEEPWGLQVPSEFAGDGVEYNDTIIPDEYLRQWQSTFLIRHPALSAPSYFRAVAHSRPHLSQDEVLILTKFAMDLKRIRRLFDWFESDAGTLTPVLLDADDVIRQPEVVRRYCQMVGLDPTKVRFTWTAGEEIDNNLVRATFMRTLKESSGVIMEKAPDVVDIEHECQKWKEEFGEEMGRELQNLVEEVVPDYEYLKAKRLRV</sequence>
<proteinExistence type="predicted"/>
<dbReference type="InterPro" id="IPR053226">
    <property type="entry name" value="Pyrrolopyrazine_biosynth_F"/>
</dbReference>
<organism evidence="1 2">
    <name type="scientific">Aspergillus ochraceoroseus IBT 24754</name>
    <dbReference type="NCBI Taxonomy" id="1392256"/>
    <lineage>
        <taxon>Eukaryota</taxon>
        <taxon>Fungi</taxon>
        <taxon>Dikarya</taxon>
        <taxon>Ascomycota</taxon>
        <taxon>Pezizomycotina</taxon>
        <taxon>Eurotiomycetes</taxon>
        <taxon>Eurotiomycetidae</taxon>
        <taxon>Eurotiales</taxon>
        <taxon>Aspergillaceae</taxon>
        <taxon>Aspergillus</taxon>
        <taxon>Aspergillus subgen. Nidulantes</taxon>
    </lineage>
</organism>
<dbReference type="PANTHER" id="PTHR48419">
    <property type="entry name" value="SULFOTRANSFERASE DOMAIN-CONTAINING PROTEIN"/>
    <property type="match status" value="1"/>
</dbReference>
<dbReference type="AlphaFoldDB" id="A0A2T5M1Y8"/>
<dbReference type="Gene3D" id="3.40.50.300">
    <property type="entry name" value="P-loop containing nucleotide triphosphate hydrolases"/>
    <property type="match status" value="1"/>
</dbReference>
<dbReference type="Proteomes" id="UP000244073">
    <property type="component" value="Unassembled WGS sequence"/>
</dbReference>
<evidence type="ECO:0000313" key="1">
    <source>
        <dbReference type="EMBL" id="PTU22545.1"/>
    </source>
</evidence>
<evidence type="ECO:0008006" key="3">
    <source>
        <dbReference type="Google" id="ProtNLM"/>
    </source>
</evidence>
<dbReference type="VEuPathDB" id="FungiDB:P175DRAFT_0430591"/>
<dbReference type="SUPFAM" id="SSF52540">
    <property type="entry name" value="P-loop containing nucleoside triphosphate hydrolases"/>
    <property type="match status" value="1"/>
</dbReference>
<reference evidence="1 2" key="1">
    <citation type="journal article" date="2018" name="Proc. Natl. Acad. Sci. U.S.A.">
        <title>Linking secondary metabolites to gene clusters through genome sequencing of six diverse Aspergillus species.</title>
        <authorList>
            <person name="Kaerboelling I."/>
            <person name="Vesth T.C."/>
            <person name="Frisvad J.C."/>
            <person name="Nybo J.L."/>
            <person name="Theobald S."/>
            <person name="Kuo A."/>
            <person name="Bowyer P."/>
            <person name="Matsuda Y."/>
            <person name="Mondo S."/>
            <person name="Lyhne E.K."/>
            <person name="Kogle M.E."/>
            <person name="Clum A."/>
            <person name="Lipzen A."/>
            <person name="Salamov A."/>
            <person name="Ngan C.Y."/>
            <person name="Daum C."/>
            <person name="Chiniquy J."/>
            <person name="Barry K."/>
            <person name="LaButti K."/>
            <person name="Haridas S."/>
            <person name="Simmons B.A."/>
            <person name="Magnuson J.K."/>
            <person name="Mortensen U.H."/>
            <person name="Larsen T.O."/>
            <person name="Grigoriev I.V."/>
            <person name="Baker S.E."/>
            <person name="Andersen M.R."/>
        </authorList>
    </citation>
    <scope>NUCLEOTIDE SEQUENCE [LARGE SCALE GENOMIC DNA]</scope>
    <source>
        <strain evidence="1 2">IBT 24754</strain>
    </source>
</reference>
<dbReference type="RefSeq" id="XP_040753937.1">
    <property type="nucleotide sequence ID" value="XM_040893432.1"/>
</dbReference>
<dbReference type="InterPro" id="IPR027417">
    <property type="entry name" value="P-loop_NTPase"/>
</dbReference>
<comment type="caution">
    <text evidence="1">The sequence shown here is derived from an EMBL/GenBank/DDBJ whole genome shotgun (WGS) entry which is preliminary data.</text>
</comment>
<dbReference type="EMBL" id="MSFN02000002">
    <property type="protein sequence ID" value="PTU22545.1"/>
    <property type="molecule type" value="Genomic_DNA"/>
</dbReference>
<dbReference type="PANTHER" id="PTHR48419:SF1">
    <property type="entry name" value="SULFOTRANSFERASE DOMAIN-CONTAINING PROTEIN"/>
    <property type="match status" value="1"/>
</dbReference>
<accession>A0A2T5M1Y8</accession>
<gene>
    <name evidence="1" type="ORF">P175DRAFT_0430591</name>
</gene>
<dbReference type="GeneID" id="63810314"/>
<dbReference type="OrthoDB" id="3650366at2759"/>